<dbReference type="EMBL" id="FNAD01000004">
    <property type="protein sequence ID" value="SDD49452.1"/>
    <property type="molecule type" value="Genomic_DNA"/>
</dbReference>
<organism evidence="1 2">
    <name type="scientific">Glycomyces harbinensis</name>
    <dbReference type="NCBI Taxonomy" id="58114"/>
    <lineage>
        <taxon>Bacteria</taxon>
        <taxon>Bacillati</taxon>
        <taxon>Actinomycetota</taxon>
        <taxon>Actinomycetes</taxon>
        <taxon>Glycomycetales</taxon>
        <taxon>Glycomycetaceae</taxon>
        <taxon>Glycomyces</taxon>
    </lineage>
</organism>
<accession>A0A1G6V751</accession>
<name>A0A1G6V751_9ACTN</name>
<dbReference type="AlphaFoldDB" id="A0A1G6V751"/>
<dbReference type="Proteomes" id="UP000198949">
    <property type="component" value="Unassembled WGS sequence"/>
</dbReference>
<evidence type="ECO:0000313" key="2">
    <source>
        <dbReference type="Proteomes" id="UP000198949"/>
    </source>
</evidence>
<dbReference type="STRING" id="58114.SAMN05216270_104249"/>
<proteinExistence type="predicted"/>
<evidence type="ECO:0000313" key="1">
    <source>
        <dbReference type="EMBL" id="SDD49452.1"/>
    </source>
</evidence>
<gene>
    <name evidence="1" type="ORF">SAMN05216270_104249</name>
</gene>
<protein>
    <submittedName>
        <fullName evidence="1">Uncharacterized protein</fullName>
    </submittedName>
</protein>
<sequence>MELFIAMGALALLGSLSLNLWFLRRAWARFTFRA</sequence>
<keyword evidence="2" id="KW-1185">Reference proteome</keyword>
<reference evidence="2" key="1">
    <citation type="submission" date="2016-10" db="EMBL/GenBank/DDBJ databases">
        <authorList>
            <person name="Varghese N."/>
            <person name="Submissions S."/>
        </authorList>
    </citation>
    <scope>NUCLEOTIDE SEQUENCE [LARGE SCALE GENOMIC DNA]</scope>
    <source>
        <strain evidence="2">CGMCC 4.3516</strain>
    </source>
</reference>